<evidence type="ECO:0000256" key="3">
    <source>
        <dbReference type="ARBA" id="ARBA00022741"/>
    </source>
</evidence>
<name>A0A316AFI9_9FIRM</name>
<accession>A0A316AFI9</accession>
<sequence length="485" mass="56786">MRNEIIRLENVITSDVTKTNLNNFNLHLFAGEILGLIAVDEHGKEKLLEILYQNSSIRFGRIYFKEMLVNSYKYSDNTFNKVYILSQKSKLIDHLNVLDNVFVLKRGFRKYIINSKVLAQQFYRLLEKSEIDIEINPYDFGDQLTEYQRCVVEIIKAVVQGIKVIVIDNISSELSEKDLKAFKLFLKRLVLNGYGIIYIGNHHEEVFPISDRVALMKSGSIIKVFEKDELFEQNILPYTISMDKPETFLNRSCAEGKILFRGITTEYLKDFTFEVQRGTCVVLYDRSNKVQQDVISCLIGENRMNSGEIYSETEGVQKKIEKKSWKYQIGVIDENPIKNNMYYNLSFIDNFCTFLDNRKKTVYISGKLKASIQKEYYKELGKALYETDLNKLDKTDLYNLVYYRILLQNPKVVFIAQPFTDADMYLRFHIIELIRMLKQKEIAVIILAFTISDNLHIADKFILIEEGYKKKEFLPEEFSDIQLDI</sequence>
<dbReference type="GO" id="GO:0016887">
    <property type="term" value="F:ATP hydrolysis activity"/>
    <property type="evidence" value="ECO:0007669"/>
    <property type="project" value="InterPro"/>
</dbReference>
<dbReference type="OrthoDB" id="2078674at2"/>
<keyword evidence="4 6" id="KW-0067">ATP-binding</keyword>
<evidence type="ECO:0000256" key="2">
    <source>
        <dbReference type="ARBA" id="ARBA00022737"/>
    </source>
</evidence>
<dbReference type="Gene3D" id="3.40.50.300">
    <property type="entry name" value="P-loop containing nucleotide triphosphate hydrolases"/>
    <property type="match status" value="2"/>
</dbReference>
<dbReference type="Pfam" id="PF00005">
    <property type="entry name" value="ABC_tran"/>
    <property type="match status" value="1"/>
</dbReference>
<reference evidence="7" key="1">
    <citation type="submission" date="2017-07" db="EMBL/GenBank/DDBJ databases">
        <authorList>
            <person name="Varghese N."/>
            <person name="Submissions S."/>
        </authorList>
    </citation>
    <scope>NUCLEOTIDE SEQUENCE [LARGE SCALE GENOMIC DNA]</scope>
    <source>
        <strain evidence="7">NLAE-zl-C134</strain>
    </source>
</reference>
<proteinExistence type="predicted"/>
<feature type="domain" description="ABC transporter" evidence="5">
    <location>
        <begin position="6"/>
        <end position="243"/>
    </location>
</feature>
<protein>
    <submittedName>
        <fullName evidence="6">Monosaccharide ABC transporter ATP-binding protein, CUT2 family</fullName>
    </submittedName>
</protein>
<evidence type="ECO:0000256" key="1">
    <source>
        <dbReference type="ARBA" id="ARBA00022448"/>
    </source>
</evidence>
<evidence type="ECO:0000259" key="5">
    <source>
        <dbReference type="PROSITE" id="PS50893"/>
    </source>
</evidence>
<evidence type="ECO:0000256" key="4">
    <source>
        <dbReference type="ARBA" id="ARBA00022840"/>
    </source>
</evidence>
<dbReference type="InterPro" id="IPR027417">
    <property type="entry name" value="P-loop_NTPase"/>
</dbReference>
<dbReference type="CDD" id="cd00267">
    <property type="entry name" value="ABC_ATPase"/>
    <property type="match status" value="1"/>
</dbReference>
<dbReference type="GO" id="GO:0005524">
    <property type="term" value="F:ATP binding"/>
    <property type="evidence" value="ECO:0007669"/>
    <property type="project" value="UniProtKB-KW"/>
</dbReference>
<keyword evidence="2" id="KW-0677">Repeat</keyword>
<dbReference type="InterPro" id="IPR003439">
    <property type="entry name" value="ABC_transporter-like_ATP-bd"/>
</dbReference>
<keyword evidence="7" id="KW-1185">Reference proteome</keyword>
<keyword evidence="3" id="KW-0547">Nucleotide-binding</keyword>
<evidence type="ECO:0000313" key="7">
    <source>
        <dbReference type="Proteomes" id="UP000254051"/>
    </source>
</evidence>
<dbReference type="EMBL" id="UHJJ01000011">
    <property type="protein sequence ID" value="SUQ15303.1"/>
    <property type="molecule type" value="Genomic_DNA"/>
</dbReference>
<feature type="domain" description="ABC transporter" evidence="5">
    <location>
        <begin position="253"/>
        <end position="485"/>
    </location>
</feature>
<dbReference type="RefSeq" id="WP_109713003.1">
    <property type="nucleotide sequence ID" value="NZ_QGDS01000011.1"/>
</dbReference>
<dbReference type="PROSITE" id="PS50893">
    <property type="entry name" value="ABC_TRANSPORTER_2"/>
    <property type="match status" value="2"/>
</dbReference>
<dbReference type="SUPFAM" id="SSF52540">
    <property type="entry name" value="P-loop containing nucleoside triphosphate hydrolases"/>
    <property type="match status" value="2"/>
</dbReference>
<organism evidence="6 7">
    <name type="scientific">Faecalicatena contorta</name>
    <dbReference type="NCBI Taxonomy" id="39482"/>
    <lineage>
        <taxon>Bacteria</taxon>
        <taxon>Bacillati</taxon>
        <taxon>Bacillota</taxon>
        <taxon>Clostridia</taxon>
        <taxon>Lachnospirales</taxon>
        <taxon>Lachnospiraceae</taxon>
        <taxon>Faecalicatena</taxon>
    </lineage>
</organism>
<dbReference type="PANTHER" id="PTHR43790">
    <property type="entry name" value="CARBOHYDRATE TRANSPORT ATP-BINDING PROTEIN MG119-RELATED"/>
    <property type="match status" value="1"/>
</dbReference>
<gene>
    <name evidence="6" type="ORF">SAMN05216529_11188</name>
</gene>
<dbReference type="PANTHER" id="PTHR43790:SF9">
    <property type="entry name" value="GALACTOFURANOSE TRANSPORTER ATP-BINDING PROTEIN YTFR"/>
    <property type="match status" value="1"/>
</dbReference>
<dbReference type="Proteomes" id="UP000254051">
    <property type="component" value="Unassembled WGS sequence"/>
</dbReference>
<keyword evidence="1" id="KW-0813">Transport</keyword>
<dbReference type="InterPro" id="IPR050107">
    <property type="entry name" value="ABC_carbohydrate_import_ATPase"/>
</dbReference>
<dbReference type="AlphaFoldDB" id="A0A316AFI9"/>
<evidence type="ECO:0000313" key="6">
    <source>
        <dbReference type="EMBL" id="SUQ15303.1"/>
    </source>
</evidence>